<dbReference type="PANTHER" id="PTHR30353">
    <property type="entry name" value="INNER MEMBRANE PROTEIN DEDA-RELATED"/>
    <property type="match status" value="1"/>
</dbReference>
<feature type="transmembrane region" description="Helical" evidence="7">
    <location>
        <begin position="61"/>
        <end position="79"/>
    </location>
</feature>
<organism evidence="9 10">
    <name type="scientific">Candidatus Magasanikbacteria bacterium CG11_big_fil_rev_8_21_14_0_20_39_34</name>
    <dbReference type="NCBI Taxonomy" id="1974653"/>
    <lineage>
        <taxon>Bacteria</taxon>
        <taxon>Candidatus Magasanikiibacteriota</taxon>
    </lineage>
</organism>
<dbReference type="GO" id="GO:0005886">
    <property type="term" value="C:plasma membrane"/>
    <property type="evidence" value="ECO:0007669"/>
    <property type="project" value="UniProtKB-SubCell"/>
</dbReference>
<comment type="caution">
    <text evidence="9">The sequence shown here is derived from an EMBL/GenBank/DDBJ whole genome shotgun (WGS) entry which is preliminary data.</text>
</comment>
<dbReference type="InterPro" id="IPR032816">
    <property type="entry name" value="VTT_dom"/>
</dbReference>
<dbReference type="InterPro" id="IPR032818">
    <property type="entry name" value="DedA-like"/>
</dbReference>
<feature type="transmembrane region" description="Helical" evidence="7">
    <location>
        <begin position="141"/>
        <end position="162"/>
    </location>
</feature>
<keyword evidence="4 7" id="KW-0812">Transmembrane</keyword>
<keyword evidence="5 7" id="KW-1133">Transmembrane helix</keyword>
<feature type="transmembrane region" description="Helical" evidence="7">
    <location>
        <begin position="33"/>
        <end position="52"/>
    </location>
</feature>
<evidence type="ECO:0000256" key="4">
    <source>
        <dbReference type="ARBA" id="ARBA00022692"/>
    </source>
</evidence>
<evidence type="ECO:0000256" key="1">
    <source>
        <dbReference type="ARBA" id="ARBA00004651"/>
    </source>
</evidence>
<feature type="transmembrane region" description="Helical" evidence="7">
    <location>
        <begin position="7"/>
        <end position="27"/>
    </location>
</feature>
<dbReference type="Pfam" id="PF09335">
    <property type="entry name" value="VTT_dom"/>
    <property type="match status" value="1"/>
</dbReference>
<comment type="similarity">
    <text evidence="2 7">Belongs to the DedA family.</text>
</comment>
<evidence type="ECO:0000256" key="7">
    <source>
        <dbReference type="RuleBase" id="RU367016"/>
    </source>
</evidence>
<keyword evidence="3 7" id="KW-1003">Cell membrane</keyword>
<feature type="domain" description="VTT" evidence="8">
    <location>
        <begin position="38"/>
        <end position="161"/>
    </location>
</feature>
<feature type="transmembrane region" description="Helical" evidence="7">
    <location>
        <begin position="177"/>
        <end position="198"/>
    </location>
</feature>
<evidence type="ECO:0000256" key="5">
    <source>
        <dbReference type="ARBA" id="ARBA00022989"/>
    </source>
</evidence>
<protein>
    <recommendedName>
        <fullName evidence="8">VTT domain-containing protein</fullName>
    </recommendedName>
</protein>
<keyword evidence="6 7" id="KW-0472">Membrane</keyword>
<sequence>MNYFNHILALIQSFSIFGYLIIFFLAFFESFAFIGLIIPGSVAVIVGGFLVAQGTLDIGDLFFFATAGAILGDSFSFYMGKKGLITFKEENKIFKPSLLYKGEFFFKKYGDKSVFIGRFIGWVRPIVPFIAGVFNLDRKTFLLWNILSGIFWSASHIALGYFFGQAFQTLFKWSSRIGIYTGIIVVVFFLLYLFKLFVVKKRKLI</sequence>
<dbReference type="PANTHER" id="PTHR30353:SF15">
    <property type="entry name" value="INNER MEMBRANE PROTEIN YABI"/>
    <property type="match status" value="1"/>
</dbReference>
<evidence type="ECO:0000256" key="3">
    <source>
        <dbReference type="ARBA" id="ARBA00022475"/>
    </source>
</evidence>
<evidence type="ECO:0000313" key="9">
    <source>
        <dbReference type="EMBL" id="PIR04206.1"/>
    </source>
</evidence>
<comment type="subcellular location">
    <subcellularLocation>
        <location evidence="1 7">Cell membrane</location>
        <topology evidence="1 7">Multi-pass membrane protein</topology>
    </subcellularLocation>
</comment>
<dbReference type="Proteomes" id="UP000229600">
    <property type="component" value="Unassembled WGS sequence"/>
</dbReference>
<dbReference type="AlphaFoldDB" id="A0A2H0N7Y0"/>
<evidence type="ECO:0000256" key="2">
    <source>
        <dbReference type="ARBA" id="ARBA00010792"/>
    </source>
</evidence>
<evidence type="ECO:0000259" key="8">
    <source>
        <dbReference type="Pfam" id="PF09335"/>
    </source>
</evidence>
<gene>
    <name evidence="9" type="ORF">COV59_03415</name>
</gene>
<feature type="transmembrane region" description="Helical" evidence="7">
    <location>
        <begin position="115"/>
        <end position="134"/>
    </location>
</feature>
<evidence type="ECO:0000256" key="6">
    <source>
        <dbReference type="ARBA" id="ARBA00023136"/>
    </source>
</evidence>
<name>A0A2H0N7Y0_9BACT</name>
<proteinExistence type="inferred from homology"/>
<dbReference type="EMBL" id="PCWN01000007">
    <property type="protein sequence ID" value="PIR04206.1"/>
    <property type="molecule type" value="Genomic_DNA"/>
</dbReference>
<reference evidence="9 10" key="1">
    <citation type="submission" date="2017-09" db="EMBL/GenBank/DDBJ databases">
        <title>Depth-based differentiation of microbial function through sediment-hosted aquifers and enrichment of novel symbionts in the deep terrestrial subsurface.</title>
        <authorList>
            <person name="Probst A.J."/>
            <person name="Ladd B."/>
            <person name="Jarett J.K."/>
            <person name="Geller-Mcgrath D.E."/>
            <person name="Sieber C.M."/>
            <person name="Emerson J.B."/>
            <person name="Anantharaman K."/>
            <person name="Thomas B.C."/>
            <person name="Malmstrom R."/>
            <person name="Stieglmeier M."/>
            <person name="Klingl A."/>
            <person name="Woyke T."/>
            <person name="Ryan C.M."/>
            <person name="Banfield J.F."/>
        </authorList>
    </citation>
    <scope>NUCLEOTIDE SEQUENCE [LARGE SCALE GENOMIC DNA]</scope>
    <source>
        <strain evidence="9">CG11_big_fil_rev_8_21_14_0_20_39_34</strain>
    </source>
</reference>
<evidence type="ECO:0000313" key="10">
    <source>
        <dbReference type="Proteomes" id="UP000229600"/>
    </source>
</evidence>
<accession>A0A2H0N7Y0</accession>